<accession>A0ABN9ZCH4</accession>
<reference evidence="1" key="1">
    <citation type="submission" date="2023-12" db="EMBL/GenBank/DDBJ databases">
        <authorList>
            <person name="Brown T."/>
        </authorList>
    </citation>
    <scope>NUCLEOTIDE SEQUENCE</scope>
</reference>
<keyword evidence="2" id="KW-1185">Reference proteome</keyword>
<sequence>MPYPSSVPLLCKFPHGLSSILSNHVSWGARRMEDTEVSLFYPERPLFFSQEYGGVADLSLGPTLMRNPEDVGLDPRDHPWPRERPLCVCAHTHTHIHTHPSQLSDTTGIFCPSDC</sequence>
<proteinExistence type="predicted"/>
<organism evidence="1 2">
    <name type="scientific">Pipistrellus nathusii</name>
    <name type="common">Nathusius' pipistrelle</name>
    <dbReference type="NCBI Taxonomy" id="59473"/>
    <lineage>
        <taxon>Eukaryota</taxon>
        <taxon>Metazoa</taxon>
        <taxon>Chordata</taxon>
        <taxon>Craniata</taxon>
        <taxon>Vertebrata</taxon>
        <taxon>Euteleostomi</taxon>
        <taxon>Mammalia</taxon>
        <taxon>Eutheria</taxon>
        <taxon>Laurasiatheria</taxon>
        <taxon>Chiroptera</taxon>
        <taxon>Yangochiroptera</taxon>
        <taxon>Vespertilionidae</taxon>
        <taxon>Pipistrellus</taxon>
    </lineage>
</organism>
<dbReference type="Proteomes" id="UP001314169">
    <property type="component" value="Chromosome 10"/>
</dbReference>
<gene>
    <name evidence="1" type="ORF">MPIPNATIZW_LOCUS2178</name>
</gene>
<evidence type="ECO:0000313" key="1">
    <source>
        <dbReference type="EMBL" id="CAK6433872.1"/>
    </source>
</evidence>
<evidence type="ECO:0000313" key="2">
    <source>
        <dbReference type="Proteomes" id="UP001314169"/>
    </source>
</evidence>
<dbReference type="EMBL" id="OY882867">
    <property type="protein sequence ID" value="CAK6433872.1"/>
    <property type="molecule type" value="Genomic_DNA"/>
</dbReference>
<protein>
    <submittedName>
        <fullName evidence="1">Uncharacterized protein</fullName>
    </submittedName>
</protein>
<name>A0ABN9ZCH4_PIPNA</name>